<gene>
    <name evidence="8" type="ORF">RUM43_002637</name>
    <name evidence="7" type="ORF">RUM44_009997</name>
</gene>
<dbReference type="PANTHER" id="PTHR22950">
    <property type="entry name" value="AMINO ACID TRANSPORTER"/>
    <property type="match status" value="1"/>
</dbReference>
<proteinExistence type="predicted"/>
<dbReference type="Pfam" id="PF01490">
    <property type="entry name" value="Aa_trans"/>
    <property type="match status" value="1"/>
</dbReference>
<dbReference type="EMBL" id="JAWJWF010000045">
    <property type="protein sequence ID" value="KAK6627519.1"/>
    <property type="molecule type" value="Genomic_DNA"/>
</dbReference>
<evidence type="ECO:0000256" key="1">
    <source>
        <dbReference type="ARBA" id="ARBA00004141"/>
    </source>
</evidence>
<dbReference type="Proteomes" id="UP001372834">
    <property type="component" value="Unassembled WGS sequence"/>
</dbReference>
<dbReference type="AlphaFoldDB" id="A0AAN8S988"/>
<organism evidence="8 10">
    <name type="scientific">Polyplax serrata</name>
    <name type="common">Common mouse louse</name>
    <dbReference type="NCBI Taxonomy" id="468196"/>
    <lineage>
        <taxon>Eukaryota</taxon>
        <taxon>Metazoa</taxon>
        <taxon>Ecdysozoa</taxon>
        <taxon>Arthropoda</taxon>
        <taxon>Hexapoda</taxon>
        <taxon>Insecta</taxon>
        <taxon>Pterygota</taxon>
        <taxon>Neoptera</taxon>
        <taxon>Paraneoptera</taxon>
        <taxon>Psocodea</taxon>
        <taxon>Troctomorpha</taxon>
        <taxon>Phthiraptera</taxon>
        <taxon>Anoplura</taxon>
        <taxon>Polyplacidae</taxon>
        <taxon>Polyplax</taxon>
    </lineage>
</organism>
<feature type="domain" description="Amino acid transporter transmembrane" evidence="6">
    <location>
        <begin position="1"/>
        <end position="180"/>
    </location>
</feature>
<dbReference type="InterPro" id="IPR013057">
    <property type="entry name" value="AA_transpt_TM"/>
</dbReference>
<dbReference type="GO" id="GO:0015179">
    <property type="term" value="F:L-amino acid transmembrane transporter activity"/>
    <property type="evidence" value="ECO:0007669"/>
    <property type="project" value="TreeGrafter"/>
</dbReference>
<feature type="transmembrane region" description="Helical" evidence="5">
    <location>
        <begin position="163"/>
        <end position="188"/>
    </location>
</feature>
<comment type="caution">
    <text evidence="8">The sequence shown here is derived from an EMBL/GenBank/DDBJ whole genome shotgun (WGS) entry which is preliminary data.</text>
</comment>
<feature type="transmembrane region" description="Helical" evidence="5">
    <location>
        <begin position="125"/>
        <end position="151"/>
    </location>
</feature>
<comment type="subcellular location">
    <subcellularLocation>
        <location evidence="1">Membrane</location>
        <topology evidence="1">Multi-pass membrane protein</topology>
    </subcellularLocation>
</comment>
<evidence type="ECO:0000256" key="4">
    <source>
        <dbReference type="ARBA" id="ARBA00023136"/>
    </source>
</evidence>
<reference evidence="8 10" key="1">
    <citation type="submission" date="2023-10" db="EMBL/GenBank/DDBJ databases">
        <title>Genomes of two closely related lineages of the louse Polyplax serrata with different host specificities.</title>
        <authorList>
            <person name="Martinu J."/>
            <person name="Tarabai H."/>
            <person name="Stefka J."/>
            <person name="Hypsa V."/>
        </authorList>
    </citation>
    <scope>NUCLEOTIDE SEQUENCE [LARGE SCALE GENOMIC DNA]</scope>
    <source>
        <strain evidence="7">98ZLc_SE</strain>
        <strain evidence="8">HR10_N</strain>
    </source>
</reference>
<evidence type="ECO:0000259" key="6">
    <source>
        <dbReference type="Pfam" id="PF01490"/>
    </source>
</evidence>
<protein>
    <recommendedName>
        <fullName evidence="6">Amino acid transporter transmembrane domain-containing protein</fullName>
    </recommendedName>
</protein>
<dbReference type="Proteomes" id="UP001359485">
    <property type="component" value="Unassembled WGS sequence"/>
</dbReference>
<keyword evidence="3 5" id="KW-1133">Transmembrane helix</keyword>
<feature type="transmembrane region" description="Helical" evidence="5">
    <location>
        <begin position="7"/>
        <end position="34"/>
    </location>
</feature>
<dbReference type="EMBL" id="JAWJWE010000036">
    <property type="protein sequence ID" value="KAK6628821.1"/>
    <property type="molecule type" value="Genomic_DNA"/>
</dbReference>
<evidence type="ECO:0000313" key="10">
    <source>
        <dbReference type="Proteomes" id="UP001372834"/>
    </source>
</evidence>
<keyword evidence="4 5" id="KW-0472">Membrane</keyword>
<keyword evidence="9" id="KW-1185">Reference proteome</keyword>
<sequence length="213" mass="23598">MKTPTHFLGICGVLNQGMSGVTLIYIFLGFFGYYKFGEECRYGSITLNLPIEDYAAQAVKILIALAVFCTYGLQFYVCLEIVWNGVKGHVRKNVRFWEYVVRTLLVTFSVVLAIIVPTISPFIGVIGAFCFSILGLICPCVIEIITFWGNLGRGNWIIWKNLVIGFFGVLALIFGTYMSILDIAALYAPASTTDAPLMDIVNTTESLGNSTLW</sequence>
<feature type="transmembrane region" description="Helical" evidence="5">
    <location>
        <begin position="99"/>
        <end position="119"/>
    </location>
</feature>
<evidence type="ECO:0000256" key="5">
    <source>
        <dbReference type="SAM" id="Phobius"/>
    </source>
</evidence>
<feature type="transmembrane region" description="Helical" evidence="5">
    <location>
        <begin position="54"/>
        <end position="79"/>
    </location>
</feature>
<name>A0AAN8S988_POLSC</name>
<dbReference type="GO" id="GO:0005774">
    <property type="term" value="C:vacuolar membrane"/>
    <property type="evidence" value="ECO:0007669"/>
    <property type="project" value="TreeGrafter"/>
</dbReference>
<keyword evidence="2 5" id="KW-0812">Transmembrane</keyword>
<evidence type="ECO:0000256" key="2">
    <source>
        <dbReference type="ARBA" id="ARBA00022692"/>
    </source>
</evidence>
<evidence type="ECO:0000313" key="9">
    <source>
        <dbReference type="Proteomes" id="UP001359485"/>
    </source>
</evidence>
<dbReference type="PANTHER" id="PTHR22950:SF154">
    <property type="entry name" value="PROTON-COUPLED AMINO ACID TRANSPORTER-LIKE PROTEIN PATHETIC"/>
    <property type="match status" value="1"/>
</dbReference>
<accession>A0AAN8S988</accession>
<evidence type="ECO:0000313" key="7">
    <source>
        <dbReference type="EMBL" id="KAK6627519.1"/>
    </source>
</evidence>
<evidence type="ECO:0000256" key="3">
    <source>
        <dbReference type="ARBA" id="ARBA00022989"/>
    </source>
</evidence>
<evidence type="ECO:0000313" key="8">
    <source>
        <dbReference type="EMBL" id="KAK6628821.1"/>
    </source>
</evidence>